<dbReference type="AlphaFoldDB" id="A0A848MC36"/>
<dbReference type="PANTHER" id="PTHR43433:SF5">
    <property type="entry name" value="AB HYDROLASE-1 DOMAIN-CONTAINING PROTEIN"/>
    <property type="match status" value="1"/>
</dbReference>
<name>A0A848MC36_9GAMM</name>
<proteinExistence type="predicted"/>
<evidence type="ECO:0000259" key="1">
    <source>
        <dbReference type="Pfam" id="PF12697"/>
    </source>
</evidence>
<keyword evidence="3" id="KW-1185">Reference proteome</keyword>
<evidence type="ECO:0000313" key="3">
    <source>
        <dbReference type="Proteomes" id="UP000585363"/>
    </source>
</evidence>
<evidence type="ECO:0000313" key="2">
    <source>
        <dbReference type="EMBL" id="NMP25667.1"/>
    </source>
</evidence>
<accession>A0A848MC36</accession>
<protein>
    <submittedName>
        <fullName evidence="2">Alpha/beta hydrolase</fullName>
    </submittedName>
</protein>
<sequence>MTTEHLPVVKIAISADGTRIGYQSFGNGPGIVLVQGAMGTAQNYRQLAVALASRFTVHVPDRRGRGMSPRPYSATHLIQRDVEDLRCLLADTGAQFLFGLSSGAMIVLEGLRCGLPVERAAVFEPPFYLDGMAHELVHQFNAQVDQGRLAAALVTAGRIVGLGPKRMRVLPQWLLRLGAGLALRGNARRTDNYTSIKELIPAMRYDFNVVASMNTRLHDLGTVQQRVLLMGGDRSPDYLKNALLALKVVLPSAEVVEFTGADHSAPWNEDLSGKPQLVGSVLNAFFSTPQTAATTTG</sequence>
<dbReference type="RefSeq" id="WP_169401349.1">
    <property type="nucleotide sequence ID" value="NZ_JAADJU010000001.1"/>
</dbReference>
<dbReference type="PANTHER" id="PTHR43433">
    <property type="entry name" value="HYDROLASE, ALPHA/BETA FOLD FAMILY PROTEIN"/>
    <property type="match status" value="1"/>
</dbReference>
<organism evidence="2 3">
    <name type="scientific">Rouxiella aceris</name>
    <dbReference type="NCBI Taxonomy" id="2703884"/>
    <lineage>
        <taxon>Bacteria</taxon>
        <taxon>Pseudomonadati</taxon>
        <taxon>Pseudomonadota</taxon>
        <taxon>Gammaproteobacteria</taxon>
        <taxon>Enterobacterales</taxon>
        <taxon>Yersiniaceae</taxon>
        <taxon>Rouxiella</taxon>
    </lineage>
</organism>
<reference evidence="2 3" key="1">
    <citation type="submission" date="2020-01" db="EMBL/GenBank/DDBJ databases">
        <authorList>
            <person name="Lee S.D."/>
        </authorList>
    </citation>
    <scope>NUCLEOTIDE SEQUENCE [LARGE SCALE GENOMIC DNA]</scope>
    <source>
        <strain evidence="2 3">SAP-1</strain>
    </source>
</reference>
<reference evidence="2 3" key="2">
    <citation type="submission" date="2020-06" db="EMBL/GenBank/DDBJ databases">
        <title>Polyphasic characterization of a Rahnella strain isolated from tree sap.</title>
        <authorList>
            <person name="Kim I.S."/>
        </authorList>
    </citation>
    <scope>NUCLEOTIDE SEQUENCE [LARGE SCALE GENOMIC DNA]</scope>
    <source>
        <strain evidence="2 3">SAP-1</strain>
    </source>
</reference>
<gene>
    <name evidence="2" type="ORF">GW590_02090</name>
</gene>
<feature type="domain" description="AB hydrolase-1" evidence="1">
    <location>
        <begin position="31"/>
        <end position="267"/>
    </location>
</feature>
<dbReference type="InterPro" id="IPR029058">
    <property type="entry name" value="AB_hydrolase_fold"/>
</dbReference>
<dbReference type="Proteomes" id="UP000585363">
    <property type="component" value="Unassembled WGS sequence"/>
</dbReference>
<comment type="caution">
    <text evidence="2">The sequence shown here is derived from an EMBL/GenBank/DDBJ whole genome shotgun (WGS) entry which is preliminary data.</text>
</comment>
<dbReference type="Gene3D" id="3.40.50.1820">
    <property type="entry name" value="alpha/beta hydrolase"/>
    <property type="match status" value="1"/>
</dbReference>
<dbReference type="GO" id="GO:0016787">
    <property type="term" value="F:hydrolase activity"/>
    <property type="evidence" value="ECO:0007669"/>
    <property type="project" value="UniProtKB-KW"/>
</dbReference>
<dbReference type="SUPFAM" id="SSF53474">
    <property type="entry name" value="alpha/beta-Hydrolases"/>
    <property type="match status" value="1"/>
</dbReference>
<keyword evidence="2" id="KW-0378">Hydrolase</keyword>
<dbReference type="InterPro" id="IPR050471">
    <property type="entry name" value="AB_hydrolase"/>
</dbReference>
<dbReference type="InterPro" id="IPR000073">
    <property type="entry name" value="AB_hydrolase_1"/>
</dbReference>
<dbReference type="EMBL" id="JAADJU010000001">
    <property type="protein sequence ID" value="NMP25667.1"/>
    <property type="molecule type" value="Genomic_DNA"/>
</dbReference>
<dbReference type="Pfam" id="PF12697">
    <property type="entry name" value="Abhydrolase_6"/>
    <property type="match status" value="1"/>
</dbReference>